<evidence type="ECO:0000259" key="2">
    <source>
        <dbReference type="Pfam" id="PF13273"/>
    </source>
</evidence>
<dbReference type="OrthoDB" id="2357232at2"/>
<feature type="transmembrane region" description="Helical" evidence="1">
    <location>
        <begin position="81"/>
        <end position="103"/>
    </location>
</feature>
<keyword evidence="4" id="KW-1185">Reference proteome</keyword>
<keyword evidence="1" id="KW-1133">Transmembrane helix</keyword>
<dbReference type="Proteomes" id="UP000317316">
    <property type="component" value="Unassembled WGS sequence"/>
</dbReference>
<sequence length="159" mass="17196">MEVIYMSRTGEIVLGVISAVFTIIAIIGVSILVVSGSAAIQDESVKSDIQQEILNDPNFTGEEAEMVVQFLDVLPGMFSTFGWGFVIVLVISLVLNIVGIVAVTKNKKPKLAGAMFIIAGLFAGIISLTSILLYIAAIMCFVRKAPVQFNDQEEYYKSV</sequence>
<dbReference type="Pfam" id="PF13273">
    <property type="entry name" value="DUF4064"/>
    <property type="match status" value="1"/>
</dbReference>
<reference evidence="3 4" key="1">
    <citation type="submission" date="2019-05" db="EMBL/GenBank/DDBJ databases">
        <title>Psychrobacillus vulpis sp. nov., a new species isolated from feces of a red fox that inhabits in The Tablas de Daimiel Natural Park, Albacete, Spain.</title>
        <authorList>
            <person name="Rodriguez M."/>
            <person name="Reina J.C."/>
            <person name="Bejar V."/>
            <person name="Llamas I."/>
        </authorList>
    </citation>
    <scope>NUCLEOTIDE SEQUENCE [LARGE SCALE GENOMIC DNA]</scope>
    <source>
        <strain evidence="3 4">NEAU-3TGS17</strain>
    </source>
</reference>
<evidence type="ECO:0000256" key="1">
    <source>
        <dbReference type="SAM" id="Phobius"/>
    </source>
</evidence>
<evidence type="ECO:0000313" key="4">
    <source>
        <dbReference type="Proteomes" id="UP000317316"/>
    </source>
</evidence>
<dbReference type="InterPro" id="IPR025273">
    <property type="entry name" value="DUF4064"/>
</dbReference>
<dbReference type="EMBL" id="VDGH01000007">
    <property type="protein sequence ID" value="TQR12643.1"/>
    <property type="molecule type" value="Genomic_DNA"/>
</dbReference>
<protein>
    <submittedName>
        <fullName evidence="3">DUF4064 domain-containing protein</fullName>
    </submittedName>
</protein>
<evidence type="ECO:0000313" key="3">
    <source>
        <dbReference type="EMBL" id="TQR12643.1"/>
    </source>
</evidence>
<feature type="domain" description="DUF4064" evidence="2">
    <location>
        <begin position="7"/>
        <end position="124"/>
    </location>
</feature>
<keyword evidence="1" id="KW-0472">Membrane</keyword>
<proteinExistence type="predicted"/>
<keyword evidence="1" id="KW-0812">Transmembrane</keyword>
<organism evidence="3 4">
    <name type="scientific">Psychrobacillus lasiicapitis</name>
    <dbReference type="NCBI Taxonomy" id="1636719"/>
    <lineage>
        <taxon>Bacteria</taxon>
        <taxon>Bacillati</taxon>
        <taxon>Bacillota</taxon>
        <taxon>Bacilli</taxon>
        <taxon>Bacillales</taxon>
        <taxon>Bacillaceae</taxon>
        <taxon>Psychrobacillus</taxon>
    </lineage>
</organism>
<dbReference type="AlphaFoldDB" id="A0A544T5B2"/>
<gene>
    <name evidence="3" type="ORF">FG382_13565</name>
</gene>
<comment type="caution">
    <text evidence="3">The sequence shown here is derived from an EMBL/GenBank/DDBJ whole genome shotgun (WGS) entry which is preliminary data.</text>
</comment>
<name>A0A544T5B2_9BACI</name>
<feature type="transmembrane region" description="Helical" evidence="1">
    <location>
        <begin position="115"/>
        <end position="139"/>
    </location>
</feature>
<accession>A0A544T5B2</accession>
<feature type="transmembrane region" description="Helical" evidence="1">
    <location>
        <begin position="12"/>
        <end position="34"/>
    </location>
</feature>